<organism evidence="12 13">
    <name type="scientific">Gossypium barbadense</name>
    <name type="common">Sea Island cotton</name>
    <name type="synonym">Hibiscus barbadensis</name>
    <dbReference type="NCBI Taxonomy" id="3634"/>
    <lineage>
        <taxon>Eukaryota</taxon>
        <taxon>Viridiplantae</taxon>
        <taxon>Streptophyta</taxon>
        <taxon>Embryophyta</taxon>
        <taxon>Tracheophyta</taxon>
        <taxon>Spermatophyta</taxon>
        <taxon>Magnoliopsida</taxon>
        <taxon>eudicotyledons</taxon>
        <taxon>Gunneridae</taxon>
        <taxon>Pentapetalae</taxon>
        <taxon>rosids</taxon>
        <taxon>malvids</taxon>
        <taxon>Malvales</taxon>
        <taxon>Malvaceae</taxon>
        <taxon>Malvoideae</taxon>
        <taxon>Gossypium</taxon>
    </lineage>
</organism>
<dbReference type="GO" id="GO:0019825">
    <property type="term" value="F:oxygen binding"/>
    <property type="evidence" value="ECO:0007669"/>
    <property type="project" value="InterPro"/>
</dbReference>
<dbReference type="Proteomes" id="UP000239757">
    <property type="component" value="Unassembled WGS sequence"/>
</dbReference>
<keyword evidence="6" id="KW-0479">Metal-binding</keyword>
<comment type="catalytic activity">
    <reaction evidence="10">
        <text>Fe(III)-heme b-[protein] + nitric oxide + H2O = Fe(II)-heme b-[protein] + nitrite + 2 H(+)</text>
        <dbReference type="Rhea" id="RHEA:77711"/>
        <dbReference type="Rhea" id="RHEA-COMP:18975"/>
        <dbReference type="Rhea" id="RHEA-COMP:18976"/>
        <dbReference type="ChEBI" id="CHEBI:15377"/>
        <dbReference type="ChEBI" id="CHEBI:15378"/>
        <dbReference type="ChEBI" id="CHEBI:16301"/>
        <dbReference type="ChEBI" id="CHEBI:16480"/>
        <dbReference type="ChEBI" id="CHEBI:55376"/>
        <dbReference type="ChEBI" id="CHEBI:60344"/>
    </reaction>
    <physiologicalReaction direction="right-to-left" evidence="10">
        <dbReference type="Rhea" id="RHEA:77713"/>
    </physiologicalReaction>
</comment>
<evidence type="ECO:0000256" key="8">
    <source>
        <dbReference type="ARBA" id="ARBA00023004"/>
    </source>
</evidence>
<dbReference type="GO" id="GO:0005737">
    <property type="term" value="C:cytoplasm"/>
    <property type="evidence" value="ECO:0007669"/>
    <property type="project" value="UniProtKB-SubCell"/>
</dbReference>
<evidence type="ECO:0000256" key="11">
    <source>
        <dbReference type="SAM" id="Phobius"/>
    </source>
</evidence>
<dbReference type="AlphaFoldDB" id="A0A2P5WGH5"/>
<keyword evidence="11" id="KW-0812">Transmembrane</keyword>
<dbReference type="InterPro" id="IPR019824">
    <property type="entry name" value="Leghaemoglobin_Fe_BS"/>
</dbReference>
<name>A0A2P5WGH5_GOSBA</name>
<evidence type="ECO:0000313" key="13">
    <source>
        <dbReference type="Proteomes" id="UP000239757"/>
    </source>
</evidence>
<dbReference type="GO" id="GO:0005634">
    <property type="term" value="C:nucleus"/>
    <property type="evidence" value="ECO:0007669"/>
    <property type="project" value="UniProtKB-SubCell"/>
</dbReference>
<dbReference type="GO" id="GO:0016491">
    <property type="term" value="F:oxidoreductase activity"/>
    <property type="evidence" value="ECO:0007669"/>
    <property type="project" value="UniProtKB-KW"/>
</dbReference>
<sequence>MENSNEEQQALVVKSWNSMKKNAGFLRKRDSDIPLEQNPKLKPHAMTVFVMVYSMPKLYSEFRGMMCRPVNQSISYSTSKNRKSYTMLPPSKEGNVDSLSWRWDANRRFTVKSAYSVASNNLNGEVQEWKRRHMTIGPRFEVCGVEDETLDHVLCRCIVASVIWKRFLNGLTRFILILTLLEIVLGGRFSLEYYVGTYGSVELEY</sequence>
<protein>
    <recommendedName>
        <fullName evidence="14">Reverse transcriptase zinc-binding domain-containing protein</fullName>
    </recommendedName>
</protein>
<proteinExistence type="predicted"/>
<evidence type="ECO:0000256" key="5">
    <source>
        <dbReference type="ARBA" id="ARBA00022617"/>
    </source>
</evidence>
<gene>
    <name evidence="12" type="ORF">GOBAR_AA30530</name>
</gene>
<dbReference type="GO" id="GO:0046872">
    <property type="term" value="F:metal ion binding"/>
    <property type="evidence" value="ECO:0007669"/>
    <property type="project" value="UniProtKB-KW"/>
</dbReference>
<evidence type="ECO:0000313" key="12">
    <source>
        <dbReference type="EMBL" id="PPR90155.1"/>
    </source>
</evidence>
<keyword evidence="7" id="KW-0560">Oxidoreductase</keyword>
<keyword evidence="4" id="KW-0963">Cytoplasm</keyword>
<evidence type="ECO:0000256" key="4">
    <source>
        <dbReference type="ARBA" id="ARBA00022490"/>
    </source>
</evidence>
<evidence type="ECO:0008006" key="14">
    <source>
        <dbReference type="Google" id="ProtNLM"/>
    </source>
</evidence>
<evidence type="ECO:0000256" key="7">
    <source>
        <dbReference type="ARBA" id="ARBA00023002"/>
    </source>
</evidence>
<evidence type="ECO:0000256" key="10">
    <source>
        <dbReference type="ARBA" id="ARBA00048118"/>
    </source>
</evidence>
<comment type="cofactor">
    <cofactor evidence="1">
        <name>heme b</name>
        <dbReference type="ChEBI" id="CHEBI:60344"/>
    </cofactor>
</comment>
<dbReference type="EMBL" id="KZ667714">
    <property type="protein sequence ID" value="PPR90155.1"/>
    <property type="molecule type" value="Genomic_DNA"/>
</dbReference>
<dbReference type="PROSITE" id="PS00208">
    <property type="entry name" value="PLANT_GLOBIN"/>
    <property type="match status" value="1"/>
</dbReference>
<reference evidence="12 13" key="1">
    <citation type="submission" date="2015-01" db="EMBL/GenBank/DDBJ databases">
        <title>Genome of allotetraploid Gossypium barbadense reveals genomic plasticity and fiber elongation in cotton evolution.</title>
        <authorList>
            <person name="Chen X."/>
            <person name="Liu X."/>
            <person name="Zhao B."/>
            <person name="Zheng H."/>
            <person name="Hu Y."/>
            <person name="Lu G."/>
            <person name="Yang C."/>
            <person name="Chen J."/>
            <person name="Shan C."/>
            <person name="Zhang L."/>
            <person name="Zhou Y."/>
            <person name="Wang L."/>
            <person name="Guo W."/>
            <person name="Bai Y."/>
            <person name="Ruan J."/>
            <person name="Shangguan X."/>
            <person name="Mao Y."/>
            <person name="Jiang J."/>
            <person name="Zhu Y."/>
            <person name="Lei J."/>
            <person name="Kang H."/>
            <person name="Chen S."/>
            <person name="He X."/>
            <person name="Wang R."/>
            <person name="Wang Y."/>
            <person name="Chen J."/>
            <person name="Wang L."/>
            <person name="Yu S."/>
            <person name="Wang B."/>
            <person name="Wei J."/>
            <person name="Song S."/>
            <person name="Lu X."/>
            <person name="Gao Z."/>
            <person name="Gu W."/>
            <person name="Deng X."/>
            <person name="Ma D."/>
            <person name="Wang S."/>
            <person name="Liang W."/>
            <person name="Fang L."/>
            <person name="Cai C."/>
            <person name="Zhu X."/>
            <person name="Zhou B."/>
            <person name="Zhang Y."/>
            <person name="Chen Z."/>
            <person name="Xu S."/>
            <person name="Zhu R."/>
            <person name="Wang S."/>
            <person name="Zhang T."/>
            <person name="Zhao G."/>
        </authorList>
    </citation>
    <scope>NUCLEOTIDE SEQUENCE [LARGE SCALE GENOMIC DNA]</scope>
    <source>
        <strain evidence="13">cv. Xinhai21</strain>
        <tissue evidence="12">Leaf</tissue>
    </source>
</reference>
<evidence type="ECO:0000256" key="6">
    <source>
        <dbReference type="ARBA" id="ARBA00022723"/>
    </source>
</evidence>
<comment type="subcellular location">
    <subcellularLocation>
        <location evidence="3">Cytoplasm</location>
    </subcellularLocation>
    <subcellularLocation>
        <location evidence="2">Nucleus</location>
    </subcellularLocation>
</comment>
<evidence type="ECO:0000256" key="2">
    <source>
        <dbReference type="ARBA" id="ARBA00004123"/>
    </source>
</evidence>
<dbReference type="PANTHER" id="PTHR22924:SF98">
    <property type="entry name" value="NON-SYMBIOTIC HEMOGLOBIN 3"/>
    <property type="match status" value="1"/>
</dbReference>
<accession>A0A2P5WGH5</accession>
<keyword evidence="11" id="KW-1133">Transmembrane helix</keyword>
<dbReference type="PANTHER" id="PTHR22924">
    <property type="entry name" value="LEGHEMOGLOBIN-RELATED"/>
    <property type="match status" value="1"/>
</dbReference>
<keyword evidence="11" id="KW-0472">Membrane</keyword>
<feature type="transmembrane region" description="Helical" evidence="11">
    <location>
        <begin position="174"/>
        <end position="195"/>
    </location>
</feature>
<keyword evidence="9" id="KW-0539">Nucleus</keyword>
<dbReference type="GO" id="GO:0020037">
    <property type="term" value="F:heme binding"/>
    <property type="evidence" value="ECO:0007669"/>
    <property type="project" value="InterPro"/>
</dbReference>
<keyword evidence="5" id="KW-0349">Heme</keyword>
<evidence type="ECO:0000256" key="3">
    <source>
        <dbReference type="ARBA" id="ARBA00004496"/>
    </source>
</evidence>
<dbReference type="InterPro" id="IPR001032">
    <property type="entry name" value="Leghaemoglobin-like"/>
</dbReference>
<evidence type="ECO:0000256" key="9">
    <source>
        <dbReference type="ARBA" id="ARBA00023242"/>
    </source>
</evidence>
<dbReference type="OrthoDB" id="10356958at2759"/>
<keyword evidence="8" id="KW-0408">Iron</keyword>
<evidence type="ECO:0000256" key="1">
    <source>
        <dbReference type="ARBA" id="ARBA00001970"/>
    </source>
</evidence>